<dbReference type="PANTHER" id="PTHR10169:SF38">
    <property type="entry name" value="DNA TOPOISOMERASE 2"/>
    <property type="match status" value="1"/>
</dbReference>
<accession>A0A5B8XDD3</accession>
<organism evidence="7 8">
    <name type="scientific">African swine fever virus</name>
    <name type="common">ASFV</name>
    <dbReference type="NCBI Taxonomy" id="10497"/>
    <lineage>
        <taxon>Viruses</taxon>
        <taxon>Varidnaviria</taxon>
        <taxon>Bamfordvirae</taxon>
        <taxon>Nucleocytoviricota</taxon>
        <taxon>Pokkesviricetes</taxon>
        <taxon>Asfuvirales</taxon>
        <taxon>Asfarviridae</taxon>
        <taxon>Asfivirus</taxon>
        <taxon>Asfivirus haemorrhagiae</taxon>
    </lineage>
</organism>
<dbReference type="GO" id="GO:0003677">
    <property type="term" value="F:DNA binding"/>
    <property type="evidence" value="ECO:0007669"/>
    <property type="project" value="UniProtKB-KW"/>
</dbReference>
<comment type="cofactor">
    <cofactor evidence="2">
        <name>Mg(2+)</name>
        <dbReference type="ChEBI" id="CHEBI:18420"/>
    </cofactor>
</comment>
<organismHost>
    <name type="scientific">Phacochoerus africanus</name>
    <name type="common">Warthog</name>
    <dbReference type="NCBI Taxonomy" id="41426"/>
</organismHost>
<proteinExistence type="predicted"/>
<sequence>MEAFEISDFKEHAKKKSMWAGALNKVTISGLMGVFTEDEDLMALPIHRDHCPALLKIFDEIIVNATDHERACHNKTKKVTYIKISFDKGVFSCENDGPGIPIAKHEQASLIAKRDVYVPEVASCHFLAGTNINKAKDCIKGEPTASG</sequence>
<protein>
    <recommendedName>
        <fullName evidence="3">DNA topoisomerase (ATP-hydrolyzing)</fullName>
        <ecNumber evidence="3">5.6.2.2</ecNumber>
    </recommendedName>
</protein>
<organismHost>
    <name type="scientific">Ornithodoros moubata</name>
    <name type="common">Soft tick</name>
    <name type="synonym">Argasid tick</name>
    <dbReference type="NCBI Taxonomy" id="6938"/>
</organismHost>
<organismHost>
    <name type="scientific">Phacochoerus aethiopicus</name>
    <name type="common">Warthog</name>
    <dbReference type="NCBI Taxonomy" id="85517"/>
</organismHost>
<dbReference type="PRINTS" id="PR00418">
    <property type="entry name" value="TPI2FAMILY"/>
</dbReference>
<name>A0A5B8XDD3_ASF</name>
<reference evidence="8" key="1">
    <citation type="submission" date="2019-07" db="EMBL/GenBank/DDBJ databases">
        <title>Complete genome sequence of virulent African swine fever virus isolated from a domestic pig in Ukraine.</title>
        <authorList>
            <person name="Kovalenko G."/>
            <person name="Ducluzeau A.-L."/>
            <person name="Ishchenko L."/>
            <person name="Sushko M."/>
            <person name="Sapachova M."/>
            <person name="Rudova N."/>
            <person name="Solodiankin O."/>
            <person name="Gerilovych A."/>
            <person name="Dagdag R."/>
            <person name="Redlinger M."/>
            <person name="Bezymennyi M."/>
            <person name="Frant M."/>
            <person name="Lange C.E."/>
            <person name="Dubchak I."/>
            <person name="Mezhenskyii A."/>
            <person name="Nychyk S."/>
            <person name="Bortz E."/>
            <person name="Drown D.M."/>
        </authorList>
    </citation>
    <scope>NUCLEOTIDE SEQUENCE [LARGE SCALE GENOMIC DNA]</scope>
</reference>
<evidence type="ECO:0000256" key="1">
    <source>
        <dbReference type="ARBA" id="ARBA00000185"/>
    </source>
</evidence>
<dbReference type="Proteomes" id="UP000321214">
    <property type="component" value="Segment"/>
</dbReference>
<organismHost>
    <name type="scientific">Ornithodoros</name>
    <name type="common">relapsing fever ticks</name>
    <dbReference type="NCBI Taxonomy" id="6937"/>
</organismHost>
<dbReference type="EC" id="5.6.2.2" evidence="3"/>
<organismHost>
    <name type="scientific">Potamochoerus larvatus</name>
    <name type="common">Bushpig</name>
    <dbReference type="NCBI Taxonomy" id="273792"/>
</organismHost>
<dbReference type="InterPro" id="IPR036890">
    <property type="entry name" value="HATPase_C_sf"/>
</dbReference>
<evidence type="ECO:0000256" key="6">
    <source>
        <dbReference type="ARBA" id="ARBA00023235"/>
    </source>
</evidence>
<evidence type="ECO:0000256" key="5">
    <source>
        <dbReference type="ARBA" id="ARBA00023125"/>
    </source>
</evidence>
<evidence type="ECO:0000313" key="7">
    <source>
        <dbReference type="EMBL" id="QED21716.1"/>
    </source>
</evidence>
<evidence type="ECO:0000256" key="4">
    <source>
        <dbReference type="ARBA" id="ARBA00023029"/>
    </source>
</evidence>
<dbReference type="PANTHER" id="PTHR10169">
    <property type="entry name" value="DNA TOPOISOMERASE/GYRASE"/>
    <property type="match status" value="1"/>
</dbReference>
<organismHost>
    <name type="scientific">Sus scrofa</name>
    <name type="common">Pig</name>
    <dbReference type="NCBI Taxonomy" id="9823"/>
</organismHost>
<evidence type="ECO:0000256" key="3">
    <source>
        <dbReference type="ARBA" id="ARBA00012895"/>
    </source>
</evidence>
<dbReference type="InterPro" id="IPR050634">
    <property type="entry name" value="DNA_Topoisomerase_II"/>
</dbReference>
<dbReference type="Gene3D" id="3.30.565.10">
    <property type="entry name" value="Histidine kinase-like ATPase, C-terminal domain"/>
    <property type="match status" value="1"/>
</dbReference>
<evidence type="ECO:0000256" key="2">
    <source>
        <dbReference type="ARBA" id="ARBA00001946"/>
    </source>
</evidence>
<dbReference type="SUPFAM" id="SSF55874">
    <property type="entry name" value="ATPase domain of HSP90 chaperone/DNA topoisomerase II/histidine kinase"/>
    <property type="match status" value="1"/>
</dbReference>
<keyword evidence="5" id="KW-0238">DNA-binding</keyword>
<gene>
    <name evidence="7" type="primary">P1192R_1</name>
    <name evidence="7" type="ORF">ASFV_Kyiv_2016_131_00180</name>
</gene>
<keyword evidence="6" id="KW-0413">Isomerase</keyword>
<dbReference type="EMBL" id="MN194591">
    <property type="protein sequence ID" value="QED21716.1"/>
    <property type="molecule type" value="Genomic_DNA"/>
</dbReference>
<evidence type="ECO:0000313" key="8">
    <source>
        <dbReference type="Proteomes" id="UP000321214"/>
    </source>
</evidence>
<dbReference type="GO" id="GO:0000819">
    <property type="term" value="P:sister chromatid segregation"/>
    <property type="evidence" value="ECO:0007669"/>
    <property type="project" value="TreeGrafter"/>
</dbReference>
<keyword evidence="4" id="KW-0799">Topoisomerase</keyword>
<dbReference type="GO" id="GO:0003918">
    <property type="term" value="F:DNA topoisomerase type II (double strand cut, ATP-hydrolyzing) activity"/>
    <property type="evidence" value="ECO:0007669"/>
    <property type="project" value="UniProtKB-EC"/>
</dbReference>
<comment type="catalytic activity">
    <reaction evidence="1">
        <text>ATP-dependent breakage, passage and rejoining of double-stranded DNA.</text>
        <dbReference type="EC" id="5.6.2.2"/>
    </reaction>
</comment>